<accession>A0ACC2CMV5</accession>
<evidence type="ECO:0000313" key="2">
    <source>
        <dbReference type="Proteomes" id="UP001162992"/>
    </source>
</evidence>
<reference evidence="2" key="1">
    <citation type="journal article" date="2024" name="Proc. Natl. Acad. Sci. U.S.A.">
        <title>Extraordinary preservation of gene collinearity over three hundred million years revealed in homosporous lycophytes.</title>
        <authorList>
            <person name="Li C."/>
            <person name="Wickell D."/>
            <person name="Kuo L.Y."/>
            <person name="Chen X."/>
            <person name="Nie B."/>
            <person name="Liao X."/>
            <person name="Peng D."/>
            <person name="Ji J."/>
            <person name="Jenkins J."/>
            <person name="Williams M."/>
            <person name="Shu S."/>
            <person name="Plott C."/>
            <person name="Barry K."/>
            <person name="Rajasekar S."/>
            <person name="Grimwood J."/>
            <person name="Han X."/>
            <person name="Sun S."/>
            <person name="Hou Z."/>
            <person name="He W."/>
            <person name="Dai G."/>
            <person name="Sun C."/>
            <person name="Schmutz J."/>
            <person name="Leebens-Mack J.H."/>
            <person name="Li F.W."/>
            <person name="Wang L."/>
        </authorList>
    </citation>
    <scope>NUCLEOTIDE SEQUENCE [LARGE SCALE GENOMIC DNA]</scope>
    <source>
        <strain evidence="2">cv. PW_Plant_1</strain>
    </source>
</reference>
<proteinExistence type="predicted"/>
<name>A0ACC2CMV5_DIPCM</name>
<sequence>MAFGSAVNMVPTSLDSKGILQKKYSTASVTVNVDATVMAASKLLNGRLFDRIVYNFPHAGFFGSEDRKDVIRKHQLLMRKFFENAAKMLVPGGEVHVSHKDHGPYKKWKLANQASKGCLELKESVKFDPADYPGYVNRRGDGANSGKPFPLGECRTFKFVYSAMLAAIRAFPSFSPSMLLAEGFYAEAKQEELSQSGKRRFEPNLEDQECRTSIRQRTEMGWQETFFFRRSSVQVPVAPANFFGDFMSRPGAIVRRFKPYPPALPSPQSAPVIHHASRKLVLVHPPTQQQLFTLGQRNFNIQSCTPMAHQSQHIVVQQHSSMPPLPLRLL</sequence>
<dbReference type="EMBL" id="CM055100">
    <property type="protein sequence ID" value="KAJ7543327.1"/>
    <property type="molecule type" value="Genomic_DNA"/>
</dbReference>
<keyword evidence="2" id="KW-1185">Reference proteome</keyword>
<gene>
    <name evidence="1" type="ORF">O6H91_09G033300</name>
</gene>
<dbReference type="Proteomes" id="UP001162992">
    <property type="component" value="Chromosome 9"/>
</dbReference>
<evidence type="ECO:0000313" key="1">
    <source>
        <dbReference type="EMBL" id="KAJ7543327.1"/>
    </source>
</evidence>
<protein>
    <submittedName>
        <fullName evidence="1">Uncharacterized protein</fullName>
    </submittedName>
</protein>
<organism evidence="1 2">
    <name type="scientific">Diphasiastrum complanatum</name>
    <name type="common">Issler's clubmoss</name>
    <name type="synonym">Lycopodium complanatum</name>
    <dbReference type="NCBI Taxonomy" id="34168"/>
    <lineage>
        <taxon>Eukaryota</taxon>
        <taxon>Viridiplantae</taxon>
        <taxon>Streptophyta</taxon>
        <taxon>Embryophyta</taxon>
        <taxon>Tracheophyta</taxon>
        <taxon>Lycopodiopsida</taxon>
        <taxon>Lycopodiales</taxon>
        <taxon>Lycopodiaceae</taxon>
        <taxon>Lycopodioideae</taxon>
        <taxon>Diphasiastrum</taxon>
    </lineage>
</organism>
<comment type="caution">
    <text evidence="1">The sequence shown here is derived from an EMBL/GenBank/DDBJ whole genome shotgun (WGS) entry which is preliminary data.</text>
</comment>